<protein>
    <recommendedName>
        <fullName evidence="2">LmbE family protein</fullName>
    </recommendedName>
</protein>
<comment type="caution">
    <text evidence="1">The sequence shown here is derived from an EMBL/GenBank/DDBJ whole genome shotgun (WGS) entry which is preliminary data.</text>
</comment>
<dbReference type="SUPFAM" id="SSF102588">
    <property type="entry name" value="LmbE-like"/>
    <property type="match status" value="1"/>
</dbReference>
<dbReference type="Pfam" id="PF02585">
    <property type="entry name" value="PIG-L"/>
    <property type="match status" value="1"/>
</dbReference>
<dbReference type="EMBL" id="LAZR01038079">
    <property type="protein sequence ID" value="KKL20490.1"/>
    <property type="molecule type" value="Genomic_DNA"/>
</dbReference>
<dbReference type="Gene3D" id="3.40.50.10320">
    <property type="entry name" value="LmbE-like"/>
    <property type="match status" value="1"/>
</dbReference>
<evidence type="ECO:0008006" key="2">
    <source>
        <dbReference type="Google" id="ProtNLM"/>
    </source>
</evidence>
<sequence length="232" mass="25569">MSGNARLLDALSGREKIAVLAPHPDDETLACGGLLARAFSAAGAHVVCVTDGSASHPGSHDWPPARLAETRRAELLAALNILGGNTEDLTWLGLPDSRMHEVATSEVLASLTDVIDAQNIRHIFVPAREDKHCDHQTTAQLADALRDTRPDLHFYSYPVWSRWGDPHFAQNTAPYDPVLLDTSPFRDAKLNAIRAHRSQLGQVVQDDPEGFVLPEPMVELFAQEDEIFWRMP</sequence>
<dbReference type="GO" id="GO:0016811">
    <property type="term" value="F:hydrolase activity, acting on carbon-nitrogen (but not peptide) bonds, in linear amides"/>
    <property type="evidence" value="ECO:0007669"/>
    <property type="project" value="TreeGrafter"/>
</dbReference>
<accession>A0A0F9BFG6</accession>
<dbReference type="PANTHER" id="PTHR12993">
    <property type="entry name" value="N-ACETYLGLUCOSAMINYL-PHOSPHATIDYLINOSITOL DE-N-ACETYLASE-RELATED"/>
    <property type="match status" value="1"/>
</dbReference>
<dbReference type="PANTHER" id="PTHR12993:SF29">
    <property type="entry name" value="BLR3841 PROTEIN"/>
    <property type="match status" value="1"/>
</dbReference>
<dbReference type="InterPro" id="IPR024078">
    <property type="entry name" value="LmbE-like_dom_sf"/>
</dbReference>
<proteinExistence type="predicted"/>
<gene>
    <name evidence="1" type="ORF">LCGC14_2454930</name>
</gene>
<evidence type="ECO:0000313" key="1">
    <source>
        <dbReference type="EMBL" id="KKL20490.1"/>
    </source>
</evidence>
<organism evidence="1">
    <name type="scientific">marine sediment metagenome</name>
    <dbReference type="NCBI Taxonomy" id="412755"/>
    <lineage>
        <taxon>unclassified sequences</taxon>
        <taxon>metagenomes</taxon>
        <taxon>ecological metagenomes</taxon>
    </lineage>
</organism>
<dbReference type="AlphaFoldDB" id="A0A0F9BFG6"/>
<name>A0A0F9BFG6_9ZZZZ</name>
<reference evidence="1" key="1">
    <citation type="journal article" date="2015" name="Nature">
        <title>Complex archaea that bridge the gap between prokaryotes and eukaryotes.</title>
        <authorList>
            <person name="Spang A."/>
            <person name="Saw J.H."/>
            <person name="Jorgensen S.L."/>
            <person name="Zaremba-Niedzwiedzka K."/>
            <person name="Martijn J."/>
            <person name="Lind A.E."/>
            <person name="van Eijk R."/>
            <person name="Schleper C."/>
            <person name="Guy L."/>
            <person name="Ettema T.J."/>
        </authorList>
    </citation>
    <scope>NUCLEOTIDE SEQUENCE</scope>
</reference>
<dbReference type="InterPro" id="IPR003737">
    <property type="entry name" value="GlcNAc_PI_deacetylase-related"/>
</dbReference>